<accession>A0ABT2RYW8</accession>
<protein>
    <submittedName>
        <fullName evidence="2">Gx transporter family protein</fullName>
    </submittedName>
</protein>
<dbReference type="PIRSF" id="PIRSF027391">
    <property type="entry name" value="Hpre_diP_synt_I"/>
    <property type="match status" value="1"/>
</dbReference>
<dbReference type="Proteomes" id="UP001652461">
    <property type="component" value="Unassembled WGS sequence"/>
</dbReference>
<evidence type="ECO:0000313" key="3">
    <source>
        <dbReference type="Proteomes" id="UP001652461"/>
    </source>
</evidence>
<evidence type="ECO:0000256" key="1">
    <source>
        <dbReference type="SAM" id="Phobius"/>
    </source>
</evidence>
<keyword evidence="1" id="KW-0812">Transmembrane</keyword>
<gene>
    <name evidence="2" type="ORF">OCV63_10695</name>
</gene>
<feature type="transmembrane region" description="Helical" evidence="1">
    <location>
        <begin position="56"/>
        <end position="71"/>
    </location>
</feature>
<dbReference type="Pfam" id="PF07456">
    <property type="entry name" value="Hpre_diP_synt_I"/>
    <property type="match status" value="1"/>
</dbReference>
<dbReference type="EMBL" id="JAOQKC010000013">
    <property type="protein sequence ID" value="MCU6697362.1"/>
    <property type="molecule type" value="Genomic_DNA"/>
</dbReference>
<evidence type="ECO:0000313" key="2">
    <source>
        <dbReference type="EMBL" id="MCU6697362.1"/>
    </source>
</evidence>
<keyword evidence="1" id="KW-1133">Transmembrane helix</keyword>
<reference evidence="2 3" key="1">
    <citation type="journal article" date="2021" name="ISME Commun">
        <title>Automated analysis of genomic sequences facilitates high-throughput and comprehensive description of bacteria.</title>
        <authorList>
            <person name="Hitch T.C.A."/>
        </authorList>
    </citation>
    <scope>NUCLEOTIDE SEQUENCE [LARGE SCALE GENOMIC DNA]</scope>
    <source>
        <strain evidence="2 3">Sanger_04</strain>
    </source>
</reference>
<sequence>MTTGKLTELALLTAAALILYVVELQIPNPIPIPGAKLGLANIVTVYAVYRYRPGEVLMVVLVRIFLGSLFGGSMMTFLYSLTGSLLCLLGMLLLRHMVSGRAIWLASVLGAVLHNTGQMLVAVAIAGKGMLFYLPFLMTAGCVAGAFTGLCAQLVLNRLGRQ</sequence>
<keyword evidence="1" id="KW-0472">Membrane</keyword>
<dbReference type="InterPro" id="IPR014535">
    <property type="entry name" value="Hpre_diP_synt_I"/>
</dbReference>
<organism evidence="2 3">
    <name type="scientific">Laedolimicola ammoniilytica</name>
    <dbReference type="NCBI Taxonomy" id="2981771"/>
    <lineage>
        <taxon>Bacteria</taxon>
        <taxon>Bacillati</taxon>
        <taxon>Bacillota</taxon>
        <taxon>Clostridia</taxon>
        <taxon>Lachnospirales</taxon>
        <taxon>Lachnospiraceae</taxon>
        <taxon>Laedolimicola</taxon>
    </lineage>
</organism>
<dbReference type="InterPro" id="IPR010898">
    <property type="entry name" value="Hpre_diP_synth_I"/>
</dbReference>
<comment type="caution">
    <text evidence="2">The sequence shown here is derived from an EMBL/GenBank/DDBJ whole genome shotgun (WGS) entry which is preliminary data.</text>
</comment>
<feature type="transmembrane region" description="Helical" evidence="1">
    <location>
        <begin position="102"/>
        <end position="126"/>
    </location>
</feature>
<keyword evidence="3" id="KW-1185">Reference proteome</keyword>
<name>A0ABT2RYW8_9FIRM</name>
<feature type="transmembrane region" description="Helical" evidence="1">
    <location>
        <begin position="132"/>
        <end position="156"/>
    </location>
</feature>
<dbReference type="Gene3D" id="1.10.1760.20">
    <property type="match status" value="1"/>
</dbReference>
<proteinExistence type="predicted"/>